<evidence type="ECO:0000313" key="4">
    <source>
        <dbReference type="Proteomes" id="UP000198647"/>
    </source>
</evidence>
<proteinExistence type="predicted"/>
<keyword evidence="1" id="KW-0732">Signal</keyword>
<dbReference type="Gene3D" id="3.20.20.70">
    <property type="entry name" value="Aldolase class I"/>
    <property type="match status" value="1"/>
</dbReference>
<protein>
    <submittedName>
        <fullName evidence="3">Glycoside-hydrolase family GH114</fullName>
    </submittedName>
</protein>
<dbReference type="RefSeq" id="WP_093105192.1">
    <property type="nucleotide sequence ID" value="NZ_FNOS01000001.1"/>
</dbReference>
<organism evidence="3 4">
    <name type="scientific">Salimicrobium album</name>
    <dbReference type="NCBI Taxonomy" id="50717"/>
    <lineage>
        <taxon>Bacteria</taxon>
        <taxon>Bacillati</taxon>
        <taxon>Bacillota</taxon>
        <taxon>Bacilli</taxon>
        <taxon>Bacillales</taxon>
        <taxon>Bacillaceae</taxon>
        <taxon>Salimicrobium</taxon>
    </lineage>
</organism>
<name>A0A1H3BG31_9BACI</name>
<sequence>MKRKKRLPVYLLTSLLFAFSAFLVSDRITASKESPLAHVETYKIYYDAPTPAIIDEMSGYDVMIIEPFYYTSQQIEEIRKDGTLVYGYINTMEADQWNTPLFQKLKEEDFFVRNSKRVYYEEWDSYLTDITSSHYQKVMADEVQKQIVDKGLDGAFLDTVGNIDNEHGDDPQVLHAQREGLTDWLTLLKDRHPDLSLIQNWGFDTLATASSPYVDGIMWEGFHFSDVVYDEWAQNQVYKLRKVRETDGVEVLTVSHQQPGESKGLSTANRFKHYHEPTNYNEW</sequence>
<dbReference type="EMBL" id="FNOS01000001">
    <property type="protein sequence ID" value="SDX40019.1"/>
    <property type="molecule type" value="Genomic_DNA"/>
</dbReference>
<feature type="signal peptide" evidence="1">
    <location>
        <begin position="1"/>
        <end position="23"/>
    </location>
</feature>
<dbReference type="SUPFAM" id="SSF51445">
    <property type="entry name" value="(Trans)glycosidases"/>
    <property type="match status" value="1"/>
</dbReference>
<feature type="chain" id="PRO_5046764151" evidence="1">
    <location>
        <begin position="24"/>
        <end position="283"/>
    </location>
</feature>
<gene>
    <name evidence="3" type="ORF">SAMN04488081_0401</name>
</gene>
<evidence type="ECO:0000259" key="2">
    <source>
        <dbReference type="Pfam" id="PF03537"/>
    </source>
</evidence>
<feature type="domain" description="Glycoside-hydrolase family GH114 TIM-barrel" evidence="2">
    <location>
        <begin position="57"/>
        <end position="223"/>
    </location>
</feature>
<dbReference type="Pfam" id="PF03537">
    <property type="entry name" value="Glyco_hydro_114"/>
    <property type="match status" value="1"/>
</dbReference>
<dbReference type="Proteomes" id="UP000198647">
    <property type="component" value="Unassembled WGS sequence"/>
</dbReference>
<keyword evidence="4" id="KW-1185">Reference proteome</keyword>
<evidence type="ECO:0000256" key="1">
    <source>
        <dbReference type="SAM" id="SignalP"/>
    </source>
</evidence>
<comment type="caution">
    <text evidence="3">The sequence shown here is derived from an EMBL/GenBank/DDBJ whole genome shotgun (WGS) entry which is preliminary data.</text>
</comment>
<dbReference type="InterPro" id="IPR004352">
    <property type="entry name" value="GH114_TIM-barrel"/>
</dbReference>
<reference evidence="3 4" key="1">
    <citation type="submission" date="2016-10" db="EMBL/GenBank/DDBJ databases">
        <authorList>
            <person name="Varghese N."/>
            <person name="Submissions S."/>
        </authorList>
    </citation>
    <scope>NUCLEOTIDE SEQUENCE [LARGE SCALE GENOMIC DNA]</scope>
    <source>
        <strain evidence="3 4">DSM 20748</strain>
    </source>
</reference>
<dbReference type="InterPro" id="IPR013785">
    <property type="entry name" value="Aldolase_TIM"/>
</dbReference>
<evidence type="ECO:0000313" key="3">
    <source>
        <dbReference type="EMBL" id="SDX40019.1"/>
    </source>
</evidence>
<dbReference type="PANTHER" id="PTHR35882">
    <property type="entry name" value="PELA"/>
    <property type="match status" value="1"/>
</dbReference>
<accession>A0A1H3BG31</accession>
<dbReference type="InterPro" id="IPR017853">
    <property type="entry name" value="GH"/>
</dbReference>
<dbReference type="PANTHER" id="PTHR35882:SF2">
    <property type="entry name" value="PELA"/>
    <property type="match status" value="1"/>
</dbReference>